<keyword evidence="2" id="KW-1185">Reference proteome</keyword>
<dbReference type="EMBL" id="SMGK01000002">
    <property type="protein sequence ID" value="TCK73727.1"/>
    <property type="molecule type" value="Genomic_DNA"/>
</dbReference>
<dbReference type="InterPro" id="IPR032482">
    <property type="entry name" value="DUF5054"/>
</dbReference>
<evidence type="ECO:0000313" key="1">
    <source>
        <dbReference type="EMBL" id="TCK73727.1"/>
    </source>
</evidence>
<dbReference type="CDD" id="cd10791">
    <property type="entry name" value="GH38N_AMII_like_1"/>
    <property type="match status" value="1"/>
</dbReference>
<comment type="caution">
    <text evidence="1">The sequence shown here is derived from an EMBL/GenBank/DDBJ whole genome shotgun (WGS) entry which is preliminary data.</text>
</comment>
<dbReference type="SUPFAM" id="SSF88713">
    <property type="entry name" value="Glycoside hydrolase/deacetylase"/>
    <property type="match status" value="1"/>
</dbReference>
<accession>A0A4R1L8V2</accession>
<protein>
    <submittedName>
        <fullName evidence="1">Uncharacterized protein DUF5054</fullName>
    </submittedName>
</protein>
<gene>
    <name evidence="1" type="ORF">C7378_1341</name>
</gene>
<organism evidence="1 2">
    <name type="scientific">Acidipila rosea</name>
    <dbReference type="NCBI Taxonomy" id="768535"/>
    <lineage>
        <taxon>Bacteria</taxon>
        <taxon>Pseudomonadati</taxon>
        <taxon>Acidobacteriota</taxon>
        <taxon>Terriglobia</taxon>
        <taxon>Terriglobales</taxon>
        <taxon>Acidobacteriaceae</taxon>
        <taxon>Acidipila</taxon>
    </lineage>
</organism>
<dbReference type="InterPro" id="IPR011330">
    <property type="entry name" value="Glyco_hydro/deAcase_b/a-brl"/>
</dbReference>
<dbReference type="AlphaFoldDB" id="A0A4R1L8V2"/>
<name>A0A4R1L8V2_9BACT</name>
<dbReference type="Pfam" id="PF16477">
    <property type="entry name" value="DUF5054"/>
    <property type="match status" value="1"/>
</dbReference>
<dbReference type="Proteomes" id="UP000295210">
    <property type="component" value="Unassembled WGS sequence"/>
</dbReference>
<dbReference type="GO" id="GO:0005975">
    <property type="term" value="P:carbohydrate metabolic process"/>
    <property type="evidence" value="ECO:0007669"/>
    <property type="project" value="InterPro"/>
</dbReference>
<reference evidence="1 2" key="1">
    <citation type="submission" date="2019-03" db="EMBL/GenBank/DDBJ databases">
        <title>Genomic Encyclopedia of Type Strains, Phase IV (KMG-IV): sequencing the most valuable type-strain genomes for metagenomic binning, comparative biology and taxonomic classification.</title>
        <authorList>
            <person name="Goeker M."/>
        </authorList>
    </citation>
    <scope>NUCLEOTIDE SEQUENCE [LARGE SCALE GENOMIC DNA]</scope>
    <source>
        <strain evidence="1 2">DSM 103428</strain>
    </source>
</reference>
<sequence>MPELLRGQTTKPESVKRVLIMFKCHFDAGFINTQAAVVGMYFNKYFPQAMSIAAASRESGRDPYVWTTGSWLVYEYLEQASPADRKRMETALVQGDLAWHGLPFSWQSELLDPSLIRGAVGLSKSLDQRFGKTTTGAKMTDVPGHTRGLVAPLGASGIEFLDIGVNAASTPPDVPSLFEWHDGSRAITVMYHHHDYGSLVLVPGSDLAVDIEVRNDNSGPHTPEEIAKIYARLRQQFPGAEVRAASLTEIANAIAPYRSGLPVVQQEIGDTWIYGVSSDPVKVARYREVARLRREWIGGGKFAVGDVTDLQLLRHLLLEAEHTWGTDTKTWLDFDHYTPHDLSSVIKTPHYQTVEFSWKEKRDDLFAGIATLPEELRAEATTRVAALKPLPPSTDGLEHLDPHQTISTDRFELAFDPGTGAIRHLYEKRTQRAWASAENPLALFCYQTLSQHDYDIFFNSYLKSKADWAPKDFGKPNIAHFGAESRNWFPSLLHLWQGHDARGERIVAELGIRDESAMRSGLVAWPQKMYLEVLLPNDSAEVECNFSWFDKAPNRLPEALWLTFHPPVKESRGWMMEKAGQPVSPLDVVAGGNRHMHAILNEVSYQDGQGRFTIESVDAPVVALGERHPVYFSNEQPDLAKGLHFSLYNNGWGTNYIQWFGEDMRFRFKLRTEGSDSAAKAGV</sequence>
<evidence type="ECO:0000313" key="2">
    <source>
        <dbReference type="Proteomes" id="UP000295210"/>
    </source>
</evidence>
<proteinExistence type="predicted"/>